<dbReference type="HAMAP" id="MF_01925">
    <property type="entry name" value="P5C_reductase"/>
    <property type="match status" value="1"/>
</dbReference>
<gene>
    <name evidence="4" type="primary">proC</name>
    <name evidence="10" type="ORF">B6F84_05935</name>
</gene>
<keyword evidence="2 4" id="KW-0521">NADP</keyword>
<dbReference type="Pfam" id="PF03807">
    <property type="entry name" value="F420_oxidored"/>
    <property type="match status" value="1"/>
</dbReference>
<evidence type="ECO:0000313" key="11">
    <source>
        <dbReference type="Proteomes" id="UP000193404"/>
    </source>
</evidence>
<dbReference type="UniPathway" id="UPA00098">
    <property type="reaction ID" value="UER00361"/>
</dbReference>
<dbReference type="SUPFAM" id="SSF51735">
    <property type="entry name" value="NAD(P)-binding Rossmann-fold domains"/>
    <property type="match status" value="1"/>
</dbReference>
<dbReference type="Gene3D" id="1.10.3730.10">
    <property type="entry name" value="ProC C-terminal domain-like"/>
    <property type="match status" value="1"/>
</dbReference>
<dbReference type="PANTHER" id="PTHR11645:SF0">
    <property type="entry name" value="PYRROLINE-5-CARBOXYLATE REDUCTASE 3"/>
    <property type="match status" value="1"/>
</dbReference>
<comment type="catalytic activity">
    <reaction evidence="4 7">
        <text>L-proline + NADP(+) = (S)-1-pyrroline-5-carboxylate + NADPH + 2 H(+)</text>
        <dbReference type="Rhea" id="RHEA:14109"/>
        <dbReference type="ChEBI" id="CHEBI:15378"/>
        <dbReference type="ChEBI" id="CHEBI:17388"/>
        <dbReference type="ChEBI" id="CHEBI:57783"/>
        <dbReference type="ChEBI" id="CHEBI:58349"/>
        <dbReference type="ChEBI" id="CHEBI:60039"/>
        <dbReference type="EC" id="1.5.1.2"/>
    </reaction>
</comment>
<evidence type="ECO:0000256" key="7">
    <source>
        <dbReference type="RuleBase" id="RU003903"/>
    </source>
</evidence>
<dbReference type="InterPro" id="IPR000304">
    <property type="entry name" value="Pyrroline-COOH_reductase"/>
</dbReference>
<evidence type="ECO:0000259" key="8">
    <source>
        <dbReference type="Pfam" id="PF03807"/>
    </source>
</evidence>
<dbReference type="FunFam" id="1.10.3730.10:FF:000001">
    <property type="entry name" value="Pyrroline-5-carboxylate reductase"/>
    <property type="match status" value="1"/>
</dbReference>
<dbReference type="Proteomes" id="UP000193404">
    <property type="component" value="Chromosome"/>
</dbReference>
<dbReference type="PROSITE" id="PS00521">
    <property type="entry name" value="P5CR"/>
    <property type="match status" value="1"/>
</dbReference>
<name>A0A1W6JZF7_9CREN</name>
<comment type="pathway">
    <text evidence="4 7">Amino-acid biosynthesis; L-proline biosynthesis; L-proline from L-glutamate 5-semialdehyde: step 1/1.</text>
</comment>
<dbReference type="InterPro" id="IPR008927">
    <property type="entry name" value="6-PGluconate_DH-like_C_sf"/>
</dbReference>
<dbReference type="Pfam" id="PF14748">
    <property type="entry name" value="P5CR_dimer"/>
    <property type="match status" value="1"/>
</dbReference>
<dbReference type="STRING" id="282676.B6F84_05935"/>
<evidence type="ECO:0000256" key="1">
    <source>
        <dbReference type="ARBA" id="ARBA00005525"/>
    </source>
</evidence>
<keyword evidence="4" id="KW-0963">Cytoplasm</keyword>
<evidence type="ECO:0000256" key="4">
    <source>
        <dbReference type="HAMAP-Rule" id="MF_01925"/>
    </source>
</evidence>
<dbReference type="PIRSF" id="PIRSF000193">
    <property type="entry name" value="Pyrrol-5-carb_rd"/>
    <property type="match status" value="1"/>
</dbReference>
<keyword evidence="3 4" id="KW-0560">Oxidoreductase</keyword>
<dbReference type="GO" id="GO:0055129">
    <property type="term" value="P:L-proline biosynthetic process"/>
    <property type="evidence" value="ECO:0007669"/>
    <property type="project" value="UniProtKB-UniRule"/>
</dbReference>
<dbReference type="NCBIfam" id="TIGR00112">
    <property type="entry name" value="proC"/>
    <property type="match status" value="1"/>
</dbReference>
<comment type="similarity">
    <text evidence="1 4 7">Belongs to the pyrroline-5-carboxylate reductase family.</text>
</comment>
<comment type="subcellular location">
    <subcellularLocation>
        <location evidence="4">Cytoplasm</location>
    </subcellularLocation>
</comment>
<dbReference type="InterPro" id="IPR053790">
    <property type="entry name" value="P5CR-like_CS"/>
</dbReference>
<feature type="domain" description="Pyrroline-5-carboxylate reductase dimerisation" evidence="9">
    <location>
        <begin position="150"/>
        <end position="252"/>
    </location>
</feature>
<dbReference type="AlphaFoldDB" id="A0A1W6JZF7"/>
<dbReference type="OrthoDB" id="25257at2157"/>
<evidence type="ECO:0000256" key="6">
    <source>
        <dbReference type="PIRSR" id="PIRSR000193-1"/>
    </source>
</evidence>
<dbReference type="PANTHER" id="PTHR11645">
    <property type="entry name" value="PYRROLINE-5-CARBOXYLATE REDUCTASE"/>
    <property type="match status" value="1"/>
</dbReference>
<dbReference type="EC" id="1.5.1.2" evidence="4 5"/>
<evidence type="ECO:0000256" key="3">
    <source>
        <dbReference type="ARBA" id="ARBA00023002"/>
    </source>
</evidence>
<comment type="function">
    <text evidence="4">Catalyzes the reduction of 1-pyrroline-5-carboxylate (PCA) to L-proline.</text>
</comment>
<evidence type="ECO:0000256" key="2">
    <source>
        <dbReference type="ARBA" id="ARBA00022857"/>
    </source>
</evidence>
<sequence length="264" mass="28771">MRIAILGSGKIGYAILKGLKENDIAEYLIGTGRSEATLNKIKNLGVEATSDNNYAVRNADYIIISVKPQHFMSLIKTIDPESWKEKTVISVMAGIKISTIKKLIEAREIYRAMPNINALIGKSTTAIAEGRNESVDKIFKSIGSTYWIQEDLLDVWTALIGSGPAFVAELVDAFVLGAVNCGMPRELAYNTVLDMIKSTSDMLSKSNSHPLDLRDNVTTPAGTTIKGLLVMESEGIKAGIIKTIEASYKRSIDLGKDMQNNLIS</sequence>
<proteinExistence type="inferred from homology"/>
<evidence type="ECO:0000259" key="9">
    <source>
        <dbReference type="Pfam" id="PF14748"/>
    </source>
</evidence>
<evidence type="ECO:0000256" key="5">
    <source>
        <dbReference type="NCBIfam" id="TIGR00112"/>
    </source>
</evidence>
<dbReference type="InterPro" id="IPR029036">
    <property type="entry name" value="P5CR_dimer"/>
</dbReference>
<feature type="domain" description="Pyrroline-5-carboxylate reductase catalytic N-terminal" evidence="8">
    <location>
        <begin position="2"/>
        <end position="94"/>
    </location>
</feature>
<reference evidence="10 11" key="1">
    <citation type="submission" date="2017-03" db="EMBL/GenBank/DDBJ databases">
        <title>Sulfur activation and transportation mechanism of thermophilic Archaea Acidianus manzaensis YN-25.</title>
        <authorList>
            <person name="Ma Y."/>
            <person name="Yang Y."/>
            <person name="Xia J."/>
        </authorList>
    </citation>
    <scope>NUCLEOTIDE SEQUENCE [LARGE SCALE GENOMIC DNA]</scope>
    <source>
        <strain evidence="10 11">YN-25</strain>
    </source>
</reference>
<dbReference type="InterPro" id="IPR028939">
    <property type="entry name" value="P5C_Rdtase_cat_N"/>
</dbReference>
<dbReference type="GeneID" id="41590441"/>
<dbReference type="Gene3D" id="3.40.50.720">
    <property type="entry name" value="NAD(P)-binding Rossmann-like Domain"/>
    <property type="match status" value="1"/>
</dbReference>
<dbReference type="GO" id="GO:0004735">
    <property type="term" value="F:pyrroline-5-carboxylate reductase activity"/>
    <property type="evidence" value="ECO:0007669"/>
    <property type="project" value="UniProtKB-UniRule"/>
</dbReference>
<evidence type="ECO:0000313" key="10">
    <source>
        <dbReference type="EMBL" id="ARM75622.1"/>
    </source>
</evidence>
<comment type="catalytic activity">
    <reaction evidence="4">
        <text>L-proline + NAD(+) = (S)-1-pyrroline-5-carboxylate + NADH + 2 H(+)</text>
        <dbReference type="Rhea" id="RHEA:14105"/>
        <dbReference type="ChEBI" id="CHEBI:15378"/>
        <dbReference type="ChEBI" id="CHEBI:17388"/>
        <dbReference type="ChEBI" id="CHEBI:57540"/>
        <dbReference type="ChEBI" id="CHEBI:57945"/>
        <dbReference type="ChEBI" id="CHEBI:60039"/>
        <dbReference type="EC" id="1.5.1.2"/>
    </reaction>
</comment>
<keyword evidence="4 7" id="KW-0641">Proline biosynthesis</keyword>
<dbReference type="KEGG" id="aman:B6F84_05935"/>
<dbReference type="RefSeq" id="WP_148691394.1">
    <property type="nucleotide sequence ID" value="NZ_CP020477.1"/>
</dbReference>
<dbReference type="EMBL" id="CP020477">
    <property type="protein sequence ID" value="ARM75622.1"/>
    <property type="molecule type" value="Genomic_DNA"/>
</dbReference>
<keyword evidence="11" id="KW-1185">Reference proteome</keyword>
<organism evidence="10 11">
    <name type="scientific">Acidianus manzaensis</name>
    <dbReference type="NCBI Taxonomy" id="282676"/>
    <lineage>
        <taxon>Archaea</taxon>
        <taxon>Thermoproteota</taxon>
        <taxon>Thermoprotei</taxon>
        <taxon>Sulfolobales</taxon>
        <taxon>Sulfolobaceae</taxon>
        <taxon>Acidianus</taxon>
    </lineage>
</organism>
<dbReference type="GO" id="GO:0005737">
    <property type="term" value="C:cytoplasm"/>
    <property type="evidence" value="ECO:0007669"/>
    <property type="project" value="UniProtKB-SubCell"/>
</dbReference>
<protein>
    <recommendedName>
        <fullName evidence="4 5">Pyrroline-5-carboxylate reductase</fullName>
        <shortName evidence="4">P5C reductase</shortName>
        <shortName evidence="4">P5CR</shortName>
        <ecNumber evidence="4 5">1.5.1.2</ecNumber>
    </recommendedName>
    <alternativeName>
        <fullName evidence="4">PCA reductase</fullName>
    </alternativeName>
</protein>
<accession>A0A1W6JZF7</accession>
<dbReference type="InterPro" id="IPR036291">
    <property type="entry name" value="NAD(P)-bd_dom_sf"/>
</dbReference>
<keyword evidence="4 7" id="KW-0028">Amino-acid biosynthesis</keyword>
<dbReference type="SUPFAM" id="SSF48179">
    <property type="entry name" value="6-phosphogluconate dehydrogenase C-terminal domain-like"/>
    <property type="match status" value="1"/>
</dbReference>
<feature type="binding site" evidence="6">
    <location>
        <position position="52"/>
    </location>
    <ligand>
        <name>NADPH</name>
        <dbReference type="ChEBI" id="CHEBI:57783"/>
    </ligand>
</feature>